<dbReference type="InterPro" id="IPR017853">
    <property type="entry name" value="GH"/>
</dbReference>
<organism evidence="5 6">
    <name type="scientific">Symbiochloris irregularis</name>
    <dbReference type="NCBI Taxonomy" id="706552"/>
    <lineage>
        <taxon>Eukaryota</taxon>
        <taxon>Viridiplantae</taxon>
        <taxon>Chlorophyta</taxon>
        <taxon>core chlorophytes</taxon>
        <taxon>Trebouxiophyceae</taxon>
        <taxon>Trebouxiales</taxon>
        <taxon>Trebouxiaceae</taxon>
        <taxon>Symbiochloris</taxon>
    </lineage>
</organism>
<name>A0AAW1P7C4_9CHLO</name>
<dbReference type="PANTHER" id="PTHR22762:SF133">
    <property type="entry name" value="P-TYPE DOMAIN-CONTAINING PROTEIN"/>
    <property type="match status" value="1"/>
</dbReference>
<keyword evidence="2" id="KW-0326">Glycosidase</keyword>
<dbReference type="SUPFAM" id="SSF51445">
    <property type="entry name" value="(Trans)glycosidases"/>
    <property type="match status" value="1"/>
</dbReference>
<keyword evidence="2" id="KW-0378">Hydrolase</keyword>
<dbReference type="AlphaFoldDB" id="A0AAW1P7C4"/>
<evidence type="ECO:0000259" key="3">
    <source>
        <dbReference type="Pfam" id="PF01055"/>
    </source>
</evidence>
<evidence type="ECO:0008006" key="7">
    <source>
        <dbReference type="Google" id="ProtNLM"/>
    </source>
</evidence>
<comment type="caution">
    <text evidence="5">The sequence shown here is derived from an EMBL/GenBank/DDBJ whole genome shotgun (WGS) entry which is preliminary data.</text>
</comment>
<dbReference type="InterPro" id="IPR013780">
    <property type="entry name" value="Glyco_hydro_b"/>
</dbReference>
<gene>
    <name evidence="5" type="ORF">WJX73_009282</name>
</gene>
<dbReference type="Gene3D" id="3.20.20.80">
    <property type="entry name" value="Glycosidases"/>
    <property type="match status" value="1"/>
</dbReference>
<protein>
    <recommendedName>
        <fullName evidence="7">Alpha-glucosidase</fullName>
    </recommendedName>
</protein>
<dbReference type="Proteomes" id="UP001465755">
    <property type="component" value="Unassembled WGS sequence"/>
</dbReference>
<evidence type="ECO:0000313" key="6">
    <source>
        <dbReference type="Proteomes" id="UP001465755"/>
    </source>
</evidence>
<dbReference type="GO" id="GO:0005975">
    <property type="term" value="P:carbohydrate metabolic process"/>
    <property type="evidence" value="ECO:0007669"/>
    <property type="project" value="InterPro"/>
</dbReference>
<evidence type="ECO:0000256" key="1">
    <source>
        <dbReference type="ARBA" id="ARBA00007806"/>
    </source>
</evidence>
<reference evidence="5 6" key="1">
    <citation type="journal article" date="2024" name="Nat. Commun.">
        <title>Phylogenomics reveals the evolutionary origins of lichenization in chlorophyte algae.</title>
        <authorList>
            <person name="Puginier C."/>
            <person name="Libourel C."/>
            <person name="Otte J."/>
            <person name="Skaloud P."/>
            <person name="Haon M."/>
            <person name="Grisel S."/>
            <person name="Petersen M."/>
            <person name="Berrin J.G."/>
            <person name="Delaux P.M."/>
            <person name="Dal Grande F."/>
            <person name="Keller J."/>
        </authorList>
    </citation>
    <scope>NUCLEOTIDE SEQUENCE [LARGE SCALE GENOMIC DNA]</scope>
    <source>
        <strain evidence="5 6">SAG 2036</strain>
    </source>
</reference>
<accession>A0AAW1P7C4</accession>
<dbReference type="GO" id="GO:0004553">
    <property type="term" value="F:hydrolase activity, hydrolyzing O-glycosyl compounds"/>
    <property type="evidence" value="ECO:0007669"/>
    <property type="project" value="InterPro"/>
</dbReference>
<dbReference type="Pfam" id="PF01055">
    <property type="entry name" value="Glyco_hydro_31_2nd"/>
    <property type="match status" value="1"/>
</dbReference>
<dbReference type="EMBL" id="JALJOQ010000048">
    <property type="protein sequence ID" value="KAK9804677.1"/>
    <property type="molecule type" value="Genomic_DNA"/>
</dbReference>
<dbReference type="Pfam" id="PF21365">
    <property type="entry name" value="Glyco_hydro_31_3rd"/>
    <property type="match status" value="1"/>
</dbReference>
<dbReference type="InterPro" id="IPR048395">
    <property type="entry name" value="Glyco_hydro_31_C"/>
</dbReference>
<feature type="domain" description="Glycoside hydrolase family 31 TIM barrel" evidence="3">
    <location>
        <begin position="8"/>
        <end position="77"/>
    </location>
</feature>
<evidence type="ECO:0000259" key="4">
    <source>
        <dbReference type="Pfam" id="PF21365"/>
    </source>
</evidence>
<dbReference type="PANTHER" id="PTHR22762">
    <property type="entry name" value="ALPHA-GLUCOSIDASE"/>
    <property type="match status" value="1"/>
</dbReference>
<feature type="domain" description="Glycosyl hydrolase family 31 C-terminal" evidence="4">
    <location>
        <begin position="86"/>
        <end position="176"/>
    </location>
</feature>
<dbReference type="InterPro" id="IPR000322">
    <property type="entry name" value="Glyco_hydro_31_TIM"/>
</dbReference>
<sequence length="380" mass="40110">MHCQPRSITFAGADICGFNGYASEALCARWAALGAWYPFSRDHHAEGFQEYYRWPAVAEVARKAYGMRYRAMPSLYTSFFDSHVYGCPIMRPMFYTFPGDATALNLNAQFMIGDSLLVAPCLEENGTNVNVYFPRGIWYDLYSFDVTDASTAPQNKSLQVGLTDDVPLYVLGGTILTLGEGGLNTDAARNSSLTILVALPGGGNAPAPALCGLGCPTSSNGSLLACGHMYLDGGEEVDLGTGANNYISMTATAAQGGGSGRLDIQFQGNPLAQTNAGCSSGIDWPSISAIRILGAGAVDTSSVTVQALGTSPGQPTGVAGSVSYAPNTRTLSINNLDQPLACPEGWRFTWTAAAVTPTASAGMECFVQERRWSTTDLCDA</sequence>
<dbReference type="SUPFAM" id="SSF51011">
    <property type="entry name" value="Glycosyl hydrolase domain"/>
    <property type="match status" value="1"/>
</dbReference>
<keyword evidence="6" id="KW-1185">Reference proteome</keyword>
<evidence type="ECO:0000256" key="2">
    <source>
        <dbReference type="RuleBase" id="RU361185"/>
    </source>
</evidence>
<dbReference type="Gene3D" id="2.60.40.1180">
    <property type="entry name" value="Golgi alpha-mannosidase II"/>
    <property type="match status" value="2"/>
</dbReference>
<proteinExistence type="inferred from homology"/>
<evidence type="ECO:0000313" key="5">
    <source>
        <dbReference type="EMBL" id="KAK9804677.1"/>
    </source>
</evidence>
<comment type="similarity">
    <text evidence="1 2">Belongs to the glycosyl hydrolase 31 family.</text>
</comment>